<evidence type="ECO:0000259" key="5">
    <source>
        <dbReference type="PROSITE" id="PS50002"/>
    </source>
</evidence>
<dbReference type="SUPFAM" id="SSF48452">
    <property type="entry name" value="TPR-like"/>
    <property type="match status" value="3"/>
</dbReference>
<evidence type="ECO:0000256" key="3">
    <source>
        <dbReference type="PROSITE-ProRule" id="PRU00339"/>
    </source>
</evidence>
<protein>
    <recommendedName>
        <fullName evidence="5">SH3 domain-containing protein</fullName>
    </recommendedName>
</protein>
<feature type="repeat" description="TPR" evidence="3">
    <location>
        <begin position="1280"/>
        <end position="1313"/>
    </location>
</feature>
<dbReference type="PROSITE" id="PS50002">
    <property type="entry name" value="SH3"/>
    <property type="match status" value="1"/>
</dbReference>
<evidence type="ECO:0000256" key="2">
    <source>
        <dbReference type="PROSITE-ProRule" id="PRU00192"/>
    </source>
</evidence>
<evidence type="ECO:0000256" key="4">
    <source>
        <dbReference type="SAM" id="MobiDB-lite"/>
    </source>
</evidence>
<dbReference type="SMART" id="SM00028">
    <property type="entry name" value="TPR"/>
    <property type="match status" value="7"/>
</dbReference>
<comment type="caution">
    <text evidence="6">The sequence shown here is derived from an EMBL/GenBank/DDBJ whole genome shotgun (WGS) entry which is preliminary data.</text>
</comment>
<feature type="compositionally biased region" description="Basic and acidic residues" evidence="4">
    <location>
        <begin position="23"/>
        <end position="37"/>
    </location>
</feature>
<dbReference type="GO" id="GO:1901184">
    <property type="term" value="P:regulation of ERBB signaling pathway"/>
    <property type="evidence" value="ECO:0007669"/>
    <property type="project" value="TreeGrafter"/>
</dbReference>
<dbReference type="Proteomes" id="UP000287033">
    <property type="component" value="Unassembled WGS sequence"/>
</dbReference>
<dbReference type="Gene3D" id="1.25.40.10">
    <property type="entry name" value="Tetratricopeptide repeat domain"/>
    <property type="match status" value="4"/>
</dbReference>
<dbReference type="EMBL" id="BEZZ01000113">
    <property type="protein sequence ID" value="GCC26183.1"/>
    <property type="molecule type" value="Genomic_DNA"/>
</dbReference>
<dbReference type="InterPro" id="IPR011990">
    <property type="entry name" value="TPR-like_helical_dom_sf"/>
</dbReference>
<dbReference type="PROSITE" id="PS50005">
    <property type="entry name" value="TPR"/>
    <property type="match status" value="1"/>
</dbReference>
<keyword evidence="7" id="KW-1185">Reference proteome</keyword>
<dbReference type="OrthoDB" id="9321902at2759"/>
<evidence type="ECO:0000313" key="7">
    <source>
        <dbReference type="Proteomes" id="UP000287033"/>
    </source>
</evidence>
<dbReference type="InterPro" id="IPR019734">
    <property type="entry name" value="TPR_rpt"/>
</dbReference>
<keyword evidence="3" id="KW-0802">TPR repeat</keyword>
<dbReference type="PANTHER" id="PTHR22647">
    <property type="entry name" value="SH3 DOMAIN AND TETRATRICOPEPTIDE REPEATS CONTAINING PROTEIN"/>
    <property type="match status" value="1"/>
</dbReference>
<dbReference type="Gene3D" id="2.30.30.40">
    <property type="entry name" value="SH3 Domains"/>
    <property type="match status" value="1"/>
</dbReference>
<keyword evidence="1 2" id="KW-0728">SH3 domain</keyword>
<dbReference type="SUPFAM" id="SSF50044">
    <property type="entry name" value="SH3-domain"/>
    <property type="match status" value="1"/>
</dbReference>
<dbReference type="InterPro" id="IPR001452">
    <property type="entry name" value="SH3_domain"/>
</dbReference>
<gene>
    <name evidence="6" type="ORF">chiPu_0004598</name>
</gene>
<accession>A0A401S707</accession>
<dbReference type="InterPro" id="IPR036028">
    <property type="entry name" value="SH3-like_dom_sf"/>
</dbReference>
<feature type="domain" description="SH3" evidence="5">
    <location>
        <begin position="388"/>
        <end position="451"/>
    </location>
</feature>
<reference evidence="6 7" key="1">
    <citation type="journal article" date="2018" name="Nat. Ecol. Evol.">
        <title>Shark genomes provide insights into elasmobranch evolution and the origin of vertebrates.</title>
        <authorList>
            <person name="Hara Y"/>
            <person name="Yamaguchi K"/>
            <person name="Onimaru K"/>
            <person name="Kadota M"/>
            <person name="Koyanagi M"/>
            <person name="Keeley SD"/>
            <person name="Tatsumi K"/>
            <person name="Tanaka K"/>
            <person name="Motone F"/>
            <person name="Kageyama Y"/>
            <person name="Nozu R"/>
            <person name="Adachi N"/>
            <person name="Nishimura O"/>
            <person name="Nakagawa R"/>
            <person name="Tanegashima C"/>
            <person name="Kiyatake I"/>
            <person name="Matsumoto R"/>
            <person name="Murakumo K"/>
            <person name="Nishida K"/>
            <person name="Terakita A"/>
            <person name="Kuratani S"/>
            <person name="Sato K"/>
            <person name="Hyodo S Kuraku.S."/>
        </authorList>
    </citation>
    <scope>NUCLEOTIDE SEQUENCE [LARGE SCALE GENOMIC DNA]</scope>
</reference>
<feature type="compositionally biased region" description="Polar residues" evidence="4">
    <location>
        <begin position="1"/>
        <end position="11"/>
    </location>
</feature>
<organism evidence="6 7">
    <name type="scientific">Chiloscyllium punctatum</name>
    <name type="common">Brownbanded bambooshark</name>
    <name type="synonym">Hemiscyllium punctatum</name>
    <dbReference type="NCBI Taxonomy" id="137246"/>
    <lineage>
        <taxon>Eukaryota</taxon>
        <taxon>Metazoa</taxon>
        <taxon>Chordata</taxon>
        <taxon>Craniata</taxon>
        <taxon>Vertebrata</taxon>
        <taxon>Chondrichthyes</taxon>
        <taxon>Elasmobranchii</taxon>
        <taxon>Galeomorphii</taxon>
        <taxon>Galeoidea</taxon>
        <taxon>Orectolobiformes</taxon>
        <taxon>Hemiscylliidae</taxon>
        <taxon>Chiloscyllium</taxon>
    </lineage>
</organism>
<dbReference type="InterPro" id="IPR042772">
    <property type="entry name" value="SH3TC1/SH3TC2"/>
</dbReference>
<evidence type="ECO:0000313" key="6">
    <source>
        <dbReference type="EMBL" id="GCC26183.1"/>
    </source>
</evidence>
<proteinExistence type="predicted"/>
<sequence>MQKTESQQSHGPKTVYIANKNRYKSDVVESAKEENRTKGHNNSLDLLPGTARHTDPLSDRVLNCNMHLNSSNSEETIECETDINQTDGIEGTGVNTATAVAPGKQSPFVSLTSSDYCCYLQKLSVESNAESTHGDKMATGRWEHQSESQSLDLNTGCEEYSLGSSVQQEFPKDVTLSYCVIRQRSGVCDSELQESARRRLCILESENKHIVALFNELSARLLSILAEKDRFILTFKTVEEIWKFTTYLSLGFVGRCLENLLFDQHFWLNVSLVEDVKIQVEVNEADLSMMYLDLLLQEGPFFTRILSNILKNEEEDVHICKDDLIMLKDIGNTLKWEATSLSTNETGLLPVSAPQALLYPFYQWFLKVRAEKFNGYKEAKQHHFAQSVGTGTCVATMDYQEGEADELHFIKGERIQIIGFLLSNLQWVLGKSLSSGETGFVQVRHMQPDQFTALAAHLLFISDEEKSSLVTFKKPDEQHCINLLNKLCQTDISTVYRLVKCQLQEIMSESEKGDLLHSTSANHLPSGLAGLVCGRSIPEINSSKPKEFQEFVPEPDQPDEPKFCIDHNLEGLDDPATFDPLLLFLNHEEYVMHFNQFYDLSFSFVGSSLYGVTEEKEVLQYLEMAREIAKRYNKHWAYSRICFLLGRLCAKRLRFSQARVYFEEAMTLVQGSFSDLYLLTALYVNLASVYLKLKMKEKSHNLVEKAATLLLCIPCHIVSSENELEILNMILKKAMIADDHLLEARVCFLISKLFLEIGKSEEMLPFAEHLQFLSNNFGSKSNKVPVDVYLILSSIYKKKCLPELALAALRLAQPGSSNTLFDSLQKADLVMEIVSKSNYPGYCNCQIATQAAFYLQEASDLSTNVSDIIIQRDMYFALANLYQQYKLYERAIDFMTKSAEIGKYINDRGAFRISLFLAWLYILNNQPVVAFGILNSLLESSLQAYGPIELGVVHNMLAISLRRKGTLKEALENCLCAIMAAEETGIKHNQAIANANFGSLTLCCKHLTLPERYLRNSLNIYLEMQDCSLESDCVQVLLCLGQYYVDRGLRENGRLNYELALLIAMKNNSIYCQIQALEQLCSFYENILHDNQQCRIYYEHWLTLSQKLKDKQQEMKILKILSHLHLSFNTQNSYRLSLDYTKQNLRNFIDLGMHYKEAKAWLLAGKLYYLMEKYELVELYFQAAIQTAQRMEDLHFIMKINEAAGDMFYNGPREREKAISFYRTGAIPLARMTGDTDAELRLFNKLTELSIILNRLEQALEYAIAAVRLSINTGSQLKEQIAFYRLATVYYLYQQYEMAENYYLKALSLSPYTLQSDKEAMYYMKVYLRLGDITLHKLKDAHDAAGYFHLAFAAATEVGNKQDLFTVSTRLANIYKNYIVNEDLHLQFVKQAKALSTELHKCKNNPMNKLM</sequence>
<dbReference type="STRING" id="137246.A0A401S707"/>
<dbReference type="Pfam" id="PF13181">
    <property type="entry name" value="TPR_8"/>
    <property type="match status" value="1"/>
</dbReference>
<evidence type="ECO:0000256" key="1">
    <source>
        <dbReference type="ARBA" id="ARBA00022443"/>
    </source>
</evidence>
<dbReference type="GO" id="GO:0033157">
    <property type="term" value="P:regulation of intracellular protein transport"/>
    <property type="evidence" value="ECO:0007669"/>
    <property type="project" value="TreeGrafter"/>
</dbReference>
<dbReference type="OMA" id="HLETMYL"/>
<dbReference type="Pfam" id="PF00018">
    <property type="entry name" value="SH3_1"/>
    <property type="match status" value="1"/>
</dbReference>
<dbReference type="PANTHER" id="PTHR22647:SF2">
    <property type="entry name" value="SH3 DOMAIN AND TETRATRICOPEPTIDE REPEAT-CONTAINING PROTEIN 2"/>
    <property type="match status" value="1"/>
</dbReference>
<name>A0A401S707_CHIPU</name>
<feature type="region of interest" description="Disordered" evidence="4">
    <location>
        <begin position="1"/>
        <end position="51"/>
    </location>
</feature>